<proteinExistence type="predicted"/>
<dbReference type="EMBL" id="CM056784">
    <property type="protein sequence ID" value="KAJ8724337.1"/>
    <property type="molecule type" value="Genomic_DNA"/>
</dbReference>
<comment type="caution">
    <text evidence="1">The sequence shown here is derived from an EMBL/GenBank/DDBJ whole genome shotgun (WGS) entry which is preliminary data.</text>
</comment>
<reference evidence="1" key="1">
    <citation type="submission" date="2023-03" db="EMBL/GenBank/DDBJ databases">
        <title>Chromosome-level genomes of two armyworms, Mythimna separata and Mythimna loreyi, provide insights into the biosynthesis and reception of sex pheromones.</title>
        <authorList>
            <person name="Zhao H."/>
        </authorList>
    </citation>
    <scope>NUCLEOTIDE SEQUENCE</scope>
    <source>
        <strain evidence="1">BeijingLab</strain>
    </source>
</reference>
<evidence type="ECO:0000313" key="1">
    <source>
        <dbReference type="EMBL" id="KAJ8724337.1"/>
    </source>
</evidence>
<protein>
    <submittedName>
        <fullName evidence="1">Uncharacterized protein</fullName>
    </submittedName>
</protein>
<accession>A0ACC2QUB9</accession>
<name>A0ACC2QUB9_9NEOP</name>
<keyword evidence="2" id="KW-1185">Reference proteome</keyword>
<organism evidence="1 2">
    <name type="scientific">Mythimna loreyi</name>
    <dbReference type="NCBI Taxonomy" id="667449"/>
    <lineage>
        <taxon>Eukaryota</taxon>
        <taxon>Metazoa</taxon>
        <taxon>Ecdysozoa</taxon>
        <taxon>Arthropoda</taxon>
        <taxon>Hexapoda</taxon>
        <taxon>Insecta</taxon>
        <taxon>Pterygota</taxon>
        <taxon>Neoptera</taxon>
        <taxon>Endopterygota</taxon>
        <taxon>Lepidoptera</taxon>
        <taxon>Glossata</taxon>
        <taxon>Ditrysia</taxon>
        <taxon>Noctuoidea</taxon>
        <taxon>Noctuidae</taxon>
        <taxon>Noctuinae</taxon>
        <taxon>Hadenini</taxon>
        <taxon>Mythimna</taxon>
    </lineage>
</organism>
<sequence>MDVKLSSSIIFLVCITYGLQNIAGQTTDGTLTTENTNGKCTTRYTTCSLDLGGKIIKKRGEKGDTGAPGLTGAPGKVGAKGEPGTQGLTGAPGKVGAKGEPGTQGVKGEPGVTGAKGEQGINGTNGLPGLKGDTGENGKAGPKGEPGVTGAKGEPGINGTNGLPGLKGDTGENGKVGPAGPKGAPGPVGPPGMPGSPGVCGCSMPISDLSSPEASFVDFGTEDVPATVTCKAAPAGKPSDMYHMGPPGKDMLMYCNMTTNETCIRIDGKSSEYNHTSSKGGSFWLNEMNVPLKDLYKNISAEQLTWLRDRSDYARQTLKYHCLDSVPYNKDNMTASVKLWAWNDVVIGPYPTDETPIFYSVPEATDLCVAGSKEWKSTIIELRSSNVNRLPIVDLWIGDIRQVENQKLMIESVDLCFG</sequence>
<gene>
    <name evidence="1" type="ORF">PYW08_015811</name>
</gene>
<evidence type="ECO:0000313" key="2">
    <source>
        <dbReference type="Proteomes" id="UP001231649"/>
    </source>
</evidence>
<dbReference type="Proteomes" id="UP001231649">
    <property type="component" value="Chromosome 8"/>
</dbReference>